<proteinExistence type="predicted"/>
<accession>A0A5B8YDG6</accession>
<keyword evidence="1" id="KW-0175">Coiled coil</keyword>
<feature type="compositionally biased region" description="Basic residues" evidence="2">
    <location>
        <begin position="453"/>
        <end position="463"/>
    </location>
</feature>
<feature type="compositionally biased region" description="Basic and acidic residues" evidence="2">
    <location>
        <begin position="465"/>
        <end position="479"/>
    </location>
</feature>
<feature type="region of interest" description="Disordered" evidence="2">
    <location>
        <begin position="148"/>
        <end position="378"/>
    </location>
</feature>
<reference evidence="4 5" key="1">
    <citation type="submission" date="2019-06" db="EMBL/GenBank/DDBJ databases">
        <title>Persicimonas caeni gen. nov., sp. nov., a predatory bacterium isolated from solar saltern.</title>
        <authorList>
            <person name="Wang S."/>
        </authorList>
    </citation>
    <scope>NUCLEOTIDE SEQUENCE [LARGE SCALE GENOMIC DNA]</scope>
    <source>
        <strain evidence="4 5">YN101</strain>
    </source>
</reference>
<protein>
    <recommendedName>
        <fullName evidence="6">Tetratricopeptide repeat protein</fullName>
    </recommendedName>
</protein>
<sequence>MASDKPQSKILDLLYDDELDAEARDEVRRAVDQSDEARQELESFESMLSKIRDVDLEEDVPTSVHDSIMAAAREHTAKKASRQAQVTERSPNTAAPREKSLWSRLNSSGVAQLAMAAAVVLVGGFIFVKLGSKSEQRAFQAAEEAVHSEVTFGGEETEELAKMEPSPKPTESPADEFGQAPAEPEEVAEEAAEAEPEAEPAEKAKIGELAQLDTKDTKQEAQQQANRQVESKKRAKARAPKAPTRKARSRSKKSKSSDMLDLFGNNTRSGAAAPTGKSKPQPRKDRDDRYASAEAAPQEEAAAPVERDKADESSDSAALGQKLGSLADDTSSSSNYAVGADDSAVAESESKPVPAQAKASREQQTSQVSTMESDYRSGNYAGVVTQADRYLARSSGQKADEARVLELKARALAQQGKTREADEVYAELQKKYPSYRSAQIERERRELAEKRKREVKKRRRAPSKRSYDFESEALEKEAAEPASVAPASAD</sequence>
<accession>A0A4Y6PWW1</accession>
<evidence type="ECO:0000313" key="4">
    <source>
        <dbReference type="EMBL" id="QDG52507.1"/>
    </source>
</evidence>
<evidence type="ECO:0008006" key="6">
    <source>
        <dbReference type="Google" id="ProtNLM"/>
    </source>
</evidence>
<keyword evidence="3" id="KW-0472">Membrane</keyword>
<gene>
    <name evidence="4" type="ORF">FIV42_17735</name>
</gene>
<feature type="region of interest" description="Disordered" evidence="2">
    <location>
        <begin position="449"/>
        <end position="490"/>
    </location>
</feature>
<dbReference type="Proteomes" id="UP000315995">
    <property type="component" value="Chromosome"/>
</dbReference>
<feature type="compositionally biased region" description="Low complexity" evidence="2">
    <location>
        <begin position="480"/>
        <end position="490"/>
    </location>
</feature>
<evidence type="ECO:0000256" key="2">
    <source>
        <dbReference type="SAM" id="MobiDB-lite"/>
    </source>
</evidence>
<feature type="compositionally biased region" description="Low complexity" evidence="2">
    <location>
        <begin position="292"/>
        <end position="304"/>
    </location>
</feature>
<keyword evidence="3" id="KW-0812">Transmembrane</keyword>
<name>A0A4Y6PWW1_PERCE</name>
<dbReference type="EMBL" id="CP041186">
    <property type="protein sequence ID" value="QDG52507.1"/>
    <property type="molecule type" value="Genomic_DNA"/>
</dbReference>
<feature type="region of interest" description="Disordered" evidence="2">
    <location>
        <begin position="73"/>
        <end position="99"/>
    </location>
</feature>
<evidence type="ECO:0000256" key="1">
    <source>
        <dbReference type="SAM" id="Coils"/>
    </source>
</evidence>
<keyword evidence="5" id="KW-1185">Reference proteome</keyword>
<feature type="compositionally biased region" description="Basic and acidic residues" evidence="2">
    <location>
        <begin position="282"/>
        <end position="291"/>
    </location>
</feature>
<feature type="coiled-coil region" evidence="1">
    <location>
        <begin position="20"/>
        <end position="54"/>
    </location>
</feature>
<feature type="compositionally biased region" description="Polar residues" evidence="2">
    <location>
        <begin position="82"/>
        <end position="93"/>
    </location>
</feature>
<feature type="transmembrane region" description="Helical" evidence="3">
    <location>
        <begin position="109"/>
        <end position="128"/>
    </location>
</feature>
<feature type="compositionally biased region" description="Acidic residues" evidence="2">
    <location>
        <begin position="183"/>
        <end position="199"/>
    </location>
</feature>
<feature type="compositionally biased region" description="Polar residues" evidence="2">
    <location>
        <begin position="362"/>
        <end position="372"/>
    </location>
</feature>
<dbReference type="AlphaFoldDB" id="A0A4Y6PWW1"/>
<feature type="compositionally biased region" description="Basic residues" evidence="2">
    <location>
        <begin position="233"/>
        <end position="254"/>
    </location>
</feature>
<dbReference type="RefSeq" id="WP_141198977.1">
    <property type="nucleotide sequence ID" value="NZ_CP041186.1"/>
</dbReference>
<evidence type="ECO:0000313" key="5">
    <source>
        <dbReference type="Proteomes" id="UP000315995"/>
    </source>
</evidence>
<keyword evidence="3" id="KW-1133">Transmembrane helix</keyword>
<organism evidence="4 5">
    <name type="scientific">Persicimonas caeni</name>
    <dbReference type="NCBI Taxonomy" id="2292766"/>
    <lineage>
        <taxon>Bacteria</taxon>
        <taxon>Deltaproteobacteria</taxon>
        <taxon>Bradymonadales</taxon>
        <taxon>Bradymonadaceae</taxon>
        <taxon>Persicimonas</taxon>
    </lineage>
</organism>
<evidence type="ECO:0000256" key="3">
    <source>
        <dbReference type="SAM" id="Phobius"/>
    </source>
</evidence>